<dbReference type="Gene3D" id="3.30.420.100">
    <property type="match status" value="1"/>
</dbReference>
<dbReference type="Proteomes" id="UP001205105">
    <property type="component" value="Unassembled WGS sequence"/>
</dbReference>
<dbReference type="GO" id="GO:0006412">
    <property type="term" value="P:translation"/>
    <property type="evidence" value="ECO:0007669"/>
    <property type="project" value="InterPro"/>
</dbReference>
<dbReference type="HAMAP" id="MF_01337_B">
    <property type="entry name" value="Ribosomal_uL18_B"/>
    <property type="match status" value="1"/>
</dbReference>
<evidence type="ECO:0000256" key="7">
    <source>
        <dbReference type="ARBA" id="ARBA00082729"/>
    </source>
</evidence>
<protein>
    <recommendedName>
        <fullName evidence="6">Large ribosomal subunit protein uL18c</fullName>
    </recommendedName>
    <alternativeName>
        <fullName evidence="7">CL18</fullName>
    </alternativeName>
</protein>
<dbReference type="PANTHER" id="PTHR12899">
    <property type="entry name" value="39S RIBOSOMAL PROTEIN L18, MITOCHONDRIAL"/>
    <property type="match status" value="1"/>
</dbReference>
<keyword evidence="3" id="KW-0694">RNA-binding</keyword>
<dbReference type="PANTHER" id="PTHR12899:SF3">
    <property type="entry name" value="LARGE RIBOSOMAL SUBUNIT PROTEIN UL18M"/>
    <property type="match status" value="1"/>
</dbReference>
<dbReference type="EMBL" id="JADXDR010000158">
    <property type="protein sequence ID" value="KAI7837289.1"/>
    <property type="molecule type" value="Genomic_DNA"/>
</dbReference>
<evidence type="ECO:0000313" key="10">
    <source>
        <dbReference type="Proteomes" id="UP001205105"/>
    </source>
</evidence>
<proteinExistence type="inferred from homology"/>
<keyword evidence="2" id="KW-0699">rRNA-binding</keyword>
<dbReference type="InterPro" id="IPR005484">
    <property type="entry name" value="Ribosomal_uL18_bac/plant/anim"/>
</dbReference>
<reference evidence="9" key="1">
    <citation type="submission" date="2020-11" db="EMBL/GenBank/DDBJ databases">
        <title>Chlorella ohadii genome sequencing and assembly.</title>
        <authorList>
            <person name="Murik O."/>
            <person name="Treves H."/>
            <person name="Kedem I."/>
            <person name="Shotland Y."/>
            <person name="Kaplan A."/>
        </authorList>
    </citation>
    <scope>NUCLEOTIDE SEQUENCE</scope>
    <source>
        <strain evidence="9">1</strain>
    </source>
</reference>
<dbReference type="SUPFAM" id="SSF53137">
    <property type="entry name" value="Translational machinery components"/>
    <property type="match status" value="1"/>
</dbReference>
<comment type="similarity">
    <text evidence="1">Belongs to the universal ribosomal protein uL18 family.</text>
</comment>
<dbReference type="AlphaFoldDB" id="A0AAD5GYL8"/>
<dbReference type="NCBIfam" id="TIGR00060">
    <property type="entry name" value="L18_bact"/>
    <property type="match status" value="1"/>
</dbReference>
<dbReference type="GO" id="GO:0003735">
    <property type="term" value="F:structural constituent of ribosome"/>
    <property type="evidence" value="ECO:0007669"/>
    <property type="project" value="InterPro"/>
</dbReference>
<dbReference type="GO" id="GO:0008097">
    <property type="term" value="F:5S rRNA binding"/>
    <property type="evidence" value="ECO:0007669"/>
    <property type="project" value="TreeGrafter"/>
</dbReference>
<evidence type="ECO:0000256" key="6">
    <source>
        <dbReference type="ARBA" id="ARBA00035303"/>
    </source>
</evidence>
<dbReference type="GO" id="GO:0005737">
    <property type="term" value="C:cytoplasm"/>
    <property type="evidence" value="ECO:0007669"/>
    <property type="project" value="UniProtKB-ARBA"/>
</dbReference>
<evidence type="ECO:0000256" key="4">
    <source>
        <dbReference type="ARBA" id="ARBA00022980"/>
    </source>
</evidence>
<feature type="region of interest" description="Disordered" evidence="8">
    <location>
        <begin position="1"/>
        <end position="31"/>
    </location>
</feature>
<sequence>MPRQFSVQAGAMTRRESTEKRHRRIRSKVEGTGERPRLAVFRSNNHIYAQVIDDEAGRTLAASSTLNPEIRQALAGEDASSGNVEAARMVGAKIAELCKQKNIEKVCFDRGGFRYHGRVQALADAAREAGLNF</sequence>
<evidence type="ECO:0000256" key="1">
    <source>
        <dbReference type="ARBA" id="ARBA00007116"/>
    </source>
</evidence>
<dbReference type="GO" id="GO:0005840">
    <property type="term" value="C:ribosome"/>
    <property type="evidence" value="ECO:0007669"/>
    <property type="project" value="UniProtKB-KW"/>
</dbReference>
<accession>A0AAD5GYL8</accession>
<keyword evidence="4" id="KW-0689">Ribosomal protein</keyword>
<dbReference type="CDD" id="cd00432">
    <property type="entry name" value="Ribosomal_L18_L5e"/>
    <property type="match status" value="1"/>
</dbReference>
<dbReference type="FunFam" id="3.30.420.100:FF:000001">
    <property type="entry name" value="50S ribosomal protein L18"/>
    <property type="match status" value="1"/>
</dbReference>
<dbReference type="InterPro" id="IPR057268">
    <property type="entry name" value="Ribosomal_L18"/>
</dbReference>
<name>A0AAD5GYL8_9CHLO</name>
<organism evidence="9 10">
    <name type="scientific">Chlorella ohadii</name>
    <dbReference type="NCBI Taxonomy" id="2649997"/>
    <lineage>
        <taxon>Eukaryota</taxon>
        <taxon>Viridiplantae</taxon>
        <taxon>Chlorophyta</taxon>
        <taxon>core chlorophytes</taxon>
        <taxon>Trebouxiophyceae</taxon>
        <taxon>Chlorellales</taxon>
        <taxon>Chlorellaceae</taxon>
        <taxon>Chlorella clade</taxon>
        <taxon>Chlorella</taxon>
    </lineage>
</organism>
<evidence type="ECO:0000256" key="8">
    <source>
        <dbReference type="SAM" id="MobiDB-lite"/>
    </source>
</evidence>
<evidence type="ECO:0000256" key="2">
    <source>
        <dbReference type="ARBA" id="ARBA00022730"/>
    </source>
</evidence>
<dbReference type="GO" id="GO:1990904">
    <property type="term" value="C:ribonucleoprotein complex"/>
    <property type="evidence" value="ECO:0007669"/>
    <property type="project" value="UniProtKB-KW"/>
</dbReference>
<evidence type="ECO:0000313" key="9">
    <source>
        <dbReference type="EMBL" id="KAI7837289.1"/>
    </source>
</evidence>
<keyword evidence="10" id="KW-1185">Reference proteome</keyword>
<evidence type="ECO:0000256" key="5">
    <source>
        <dbReference type="ARBA" id="ARBA00023274"/>
    </source>
</evidence>
<evidence type="ECO:0000256" key="3">
    <source>
        <dbReference type="ARBA" id="ARBA00022884"/>
    </source>
</evidence>
<dbReference type="Pfam" id="PF00861">
    <property type="entry name" value="Ribosomal_L18p"/>
    <property type="match status" value="1"/>
</dbReference>
<dbReference type="InterPro" id="IPR004389">
    <property type="entry name" value="Ribosomal_uL18_bac-type"/>
</dbReference>
<gene>
    <name evidence="9" type="ORF">COHA_008903</name>
</gene>
<comment type="caution">
    <text evidence="9">The sequence shown here is derived from an EMBL/GenBank/DDBJ whole genome shotgun (WGS) entry which is preliminary data.</text>
</comment>
<keyword evidence="5" id="KW-0687">Ribonucleoprotein</keyword>